<keyword evidence="1" id="KW-0175">Coiled coil</keyword>
<name>A0A6C0LSC9_9ZZZZ</name>
<protein>
    <submittedName>
        <fullName evidence="2">Uncharacterized protein</fullName>
    </submittedName>
</protein>
<accession>A0A6C0LSC9</accession>
<organism evidence="2">
    <name type="scientific">viral metagenome</name>
    <dbReference type="NCBI Taxonomy" id="1070528"/>
    <lineage>
        <taxon>unclassified sequences</taxon>
        <taxon>metagenomes</taxon>
        <taxon>organismal metagenomes</taxon>
    </lineage>
</organism>
<dbReference type="AlphaFoldDB" id="A0A6C0LSC9"/>
<proteinExistence type="predicted"/>
<evidence type="ECO:0000313" key="2">
    <source>
        <dbReference type="EMBL" id="QHU33497.1"/>
    </source>
</evidence>
<sequence>MTRYTAVTATVIEFLNASTVATTEIDREIQIKSDRKKGLQLLGDLIVFKLINDVSPGFVDKLELKVNEKVNELEDAARLCRKMRARVRRELEDVTARRVAISGA</sequence>
<dbReference type="EMBL" id="MN740558">
    <property type="protein sequence ID" value="QHU33497.1"/>
    <property type="molecule type" value="Genomic_DNA"/>
</dbReference>
<feature type="coiled-coil region" evidence="1">
    <location>
        <begin position="59"/>
        <end position="90"/>
    </location>
</feature>
<evidence type="ECO:0000256" key="1">
    <source>
        <dbReference type="SAM" id="Coils"/>
    </source>
</evidence>
<reference evidence="2" key="1">
    <citation type="journal article" date="2020" name="Nature">
        <title>Giant virus diversity and host interactions through global metagenomics.</title>
        <authorList>
            <person name="Schulz F."/>
            <person name="Roux S."/>
            <person name="Paez-Espino D."/>
            <person name="Jungbluth S."/>
            <person name="Walsh D.A."/>
            <person name="Denef V.J."/>
            <person name="McMahon K.D."/>
            <person name="Konstantinidis K.T."/>
            <person name="Eloe-Fadrosh E.A."/>
            <person name="Kyrpides N.C."/>
            <person name="Woyke T."/>
        </authorList>
    </citation>
    <scope>NUCLEOTIDE SEQUENCE</scope>
    <source>
        <strain evidence="2">GVMAG-S-1016704-121</strain>
    </source>
</reference>